<gene>
    <name evidence="4" type="ORF">COCNU_06G006920</name>
</gene>
<dbReference type="Pfam" id="PF24758">
    <property type="entry name" value="LRR_At5g56370"/>
    <property type="match status" value="2"/>
</dbReference>
<dbReference type="InterPro" id="IPR055302">
    <property type="entry name" value="F-box_dom-containing"/>
</dbReference>
<dbReference type="AlphaFoldDB" id="A0A8K0IAR4"/>
<reference evidence="4" key="1">
    <citation type="journal article" date="2017" name="Gigascience">
        <title>The genome draft of coconut (Cocos nucifera).</title>
        <authorList>
            <person name="Xiao Y."/>
            <person name="Xu P."/>
            <person name="Fan H."/>
            <person name="Baudouin L."/>
            <person name="Xia W."/>
            <person name="Bocs S."/>
            <person name="Xu J."/>
            <person name="Li Q."/>
            <person name="Guo A."/>
            <person name="Zhou L."/>
            <person name="Li J."/>
            <person name="Wu Y."/>
            <person name="Ma Z."/>
            <person name="Armero A."/>
            <person name="Issali A.E."/>
            <person name="Liu N."/>
            <person name="Peng M."/>
            <person name="Yang Y."/>
        </authorList>
    </citation>
    <scope>NUCLEOTIDE SEQUENCE</scope>
    <source>
        <tissue evidence="4">Spear leaf of Hainan Tall coconut</tissue>
    </source>
</reference>
<dbReference type="PANTHER" id="PTHR32141:SF179">
    <property type="entry name" value="F-BOX DOMAIN-CONTAINING PROTEIN"/>
    <property type="match status" value="1"/>
</dbReference>
<feature type="domain" description="F-box" evidence="1">
    <location>
        <begin position="25"/>
        <end position="63"/>
    </location>
</feature>
<keyword evidence="5" id="KW-1185">Reference proteome</keyword>
<protein>
    <recommendedName>
        <fullName evidence="6">F-box domain-containing protein</fullName>
    </recommendedName>
</protein>
<comment type="caution">
    <text evidence="4">The sequence shown here is derived from an EMBL/GenBank/DDBJ whole genome shotgun (WGS) entry which is preliminary data.</text>
</comment>
<feature type="domain" description="FBD" evidence="2">
    <location>
        <begin position="244"/>
        <end position="284"/>
    </location>
</feature>
<sequence length="343" mass="39137">MPAKKRLRLSALESDVRSGPDLIGLLPDCILTQILSLLSLKESARTSVLSTCWRHLWTLVPLHLLDDDSLHFERAPCRSSHAPRSLTDDEAWCARSITQILSSHPGPIHSCRLVRRFSDLPAVDGWIQALTQKDIQQFFVSFFGSPEPHLLPSALFRSESLRKLNLGNCRFPWMPEGYSTRVLGVHSLKILGIRVDFNEEYQRSKVSLLLKCFPCLERLDVEVVDMGWTYALQDLKYWERQGSFDCIDQHLRSVTLKGFLGHAADLGFVRFLISNARVLEVMTLYLPSASRKTWMKDKRSYLCLDNRASFDARVYKVANFADIIFATILAFRLAMSGVGFDRE</sequence>
<dbReference type="InterPro" id="IPR053781">
    <property type="entry name" value="F-box_AtFBL13-like"/>
</dbReference>
<dbReference type="OrthoDB" id="1425134at2759"/>
<dbReference type="Proteomes" id="UP000797356">
    <property type="component" value="Chromosome 6"/>
</dbReference>
<proteinExistence type="predicted"/>
<feature type="domain" description="F-box/LRR-repeat protein 15/At3g58940/PEG3-like LRR" evidence="3">
    <location>
        <begin position="123"/>
        <end position="173"/>
    </location>
</feature>
<evidence type="ECO:0000313" key="5">
    <source>
        <dbReference type="Proteomes" id="UP000797356"/>
    </source>
</evidence>
<feature type="domain" description="F-box/LRR-repeat protein 15/At3g58940/PEG3-like LRR" evidence="3">
    <location>
        <begin position="185"/>
        <end position="221"/>
    </location>
</feature>
<dbReference type="Pfam" id="PF00646">
    <property type="entry name" value="F-box"/>
    <property type="match status" value="1"/>
</dbReference>
<dbReference type="InterPro" id="IPR006566">
    <property type="entry name" value="FBD"/>
</dbReference>
<dbReference type="PANTHER" id="PTHR32141">
    <property type="match status" value="1"/>
</dbReference>
<evidence type="ECO:0000259" key="2">
    <source>
        <dbReference type="Pfam" id="PF08387"/>
    </source>
</evidence>
<dbReference type="EMBL" id="CM017877">
    <property type="protein sequence ID" value="KAG1346863.1"/>
    <property type="molecule type" value="Genomic_DNA"/>
</dbReference>
<evidence type="ECO:0000259" key="3">
    <source>
        <dbReference type="Pfam" id="PF24758"/>
    </source>
</evidence>
<evidence type="ECO:0000259" key="1">
    <source>
        <dbReference type="Pfam" id="PF00646"/>
    </source>
</evidence>
<evidence type="ECO:0000313" key="4">
    <source>
        <dbReference type="EMBL" id="KAG1346863.1"/>
    </source>
</evidence>
<dbReference type="CDD" id="cd22160">
    <property type="entry name" value="F-box_AtFBL13-like"/>
    <property type="match status" value="1"/>
</dbReference>
<name>A0A8K0IAR4_COCNU</name>
<dbReference type="InterPro" id="IPR036047">
    <property type="entry name" value="F-box-like_dom_sf"/>
</dbReference>
<dbReference type="Pfam" id="PF08387">
    <property type="entry name" value="FBD"/>
    <property type="match status" value="1"/>
</dbReference>
<dbReference type="InterPro" id="IPR055411">
    <property type="entry name" value="LRR_FXL15/At3g58940/PEG3-like"/>
</dbReference>
<reference evidence="4" key="2">
    <citation type="submission" date="2019-07" db="EMBL/GenBank/DDBJ databases">
        <authorList>
            <person name="Yang Y."/>
            <person name="Bocs S."/>
            <person name="Baudouin L."/>
        </authorList>
    </citation>
    <scope>NUCLEOTIDE SEQUENCE</scope>
    <source>
        <tissue evidence="4">Spear leaf of Hainan Tall coconut</tissue>
    </source>
</reference>
<accession>A0A8K0IAR4</accession>
<organism evidence="4 5">
    <name type="scientific">Cocos nucifera</name>
    <name type="common">Coconut palm</name>
    <dbReference type="NCBI Taxonomy" id="13894"/>
    <lineage>
        <taxon>Eukaryota</taxon>
        <taxon>Viridiplantae</taxon>
        <taxon>Streptophyta</taxon>
        <taxon>Embryophyta</taxon>
        <taxon>Tracheophyta</taxon>
        <taxon>Spermatophyta</taxon>
        <taxon>Magnoliopsida</taxon>
        <taxon>Liliopsida</taxon>
        <taxon>Arecaceae</taxon>
        <taxon>Arecoideae</taxon>
        <taxon>Cocoseae</taxon>
        <taxon>Attaleinae</taxon>
        <taxon>Cocos</taxon>
    </lineage>
</organism>
<evidence type="ECO:0008006" key="6">
    <source>
        <dbReference type="Google" id="ProtNLM"/>
    </source>
</evidence>
<dbReference type="InterPro" id="IPR001810">
    <property type="entry name" value="F-box_dom"/>
</dbReference>
<dbReference type="SUPFAM" id="SSF81383">
    <property type="entry name" value="F-box domain"/>
    <property type="match status" value="1"/>
</dbReference>